<dbReference type="InterPro" id="IPR053528">
    <property type="entry name" value="Thiolase-like_BktB"/>
</dbReference>
<feature type="domain" description="Thiolase N-terminal" evidence="6">
    <location>
        <begin position="5"/>
        <end position="262"/>
    </location>
</feature>
<dbReference type="PANTHER" id="PTHR18919">
    <property type="entry name" value="ACETYL-COA C-ACYLTRANSFERASE"/>
    <property type="match status" value="1"/>
</dbReference>
<gene>
    <name evidence="8" type="ORF">PAN31108_00417</name>
</gene>
<evidence type="ECO:0000256" key="3">
    <source>
        <dbReference type="ARBA" id="ARBA00023315"/>
    </source>
</evidence>
<evidence type="ECO:0000259" key="7">
    <source>
        <dbReference type="Pfam" id="PF02803"/>
    </source>
</evidence>
<dbReference type="RefSeq" id="WP_150667229.1">
    <property type="nucleotide sequence ID" value="NZ_CABPSB010000001.1"/>
</dbReference>
<dbReference type="EC" id="2.3.1.9" evidence="8"/>
<dbReference type="EMBL" id="CABPSB010000001">
    <property type="protein sequence ID" value="VVD67111.1"/>
    <property type="molecule type" value="Genomic_DNA"/>
</dbReference>
<dbReference type="Pfam" id="PF00108">
    <property type="entry name" value="Thiolase_N"/>
    <property type="match status" value="1"/>
</dbReference>
<evidence type="ECO:0000259" key="6">
    <source>
        <dbReference type="Pfam" id="PF00108"/>
    </source>
</evidence>
<reference evidence="8 9" key="1">
    <citation type="submission" date="2019-08" db="EMBL/GenBank/DDBJ databases">
        <authorList>
            <person name="Peeters C."/>
        </authorList>
    </citation>
    <scope>NUCLEOTIDE SEQUENCE [LARGE SCALE GENOMIC DNA]</scope>
    <source>
        <strain evidence="8 9">LMG 31108</strain>
    </source>
</reference>
<evidence type="ECO:0000313" key="8">
    <source>
        <dbReference type="EMBL" id="VVD67111.1"/>
    </source>
</evidence>
<dbReference type="InterPro" id="IPR020616">
    <property type="entry name" value="Thiolase_N"/>
</dbReference>
<feature type="active site" description="Proton acceptor" evidence="4">
    <location>
        <position position="379"/>
    </location>
</feature>
<evidence type="ECO:0000256" key="1">
    <source>
        <dbReference type="ARBA" id="ARBA00010982"/>
    </source>
</evidence>
<dbReference type="InterPro" id="IPR002155">
    <property type="entry name" value="Thiolase"/>
</dbReference>
<dbReference type="SUPFAM" id="SSF53901">
    <property type="entry name" value="Thiolase-like"/>
    <property type="match status" value="2"/>
</dbReference>
<dbReference type="InterPro" id="IPR020610">
    <property type="entry name" value="Thiolase_AS"/>
</dbReference>
<name>A0A5E4RWA7_9BURK</name>
<dbReference type="InterPro" id="IPR020615">
    <property type="entry name" value="Thiolase_acyl_enz_int_AS"/>
</dbReference>
<dbReference type="PIRSF" id="PIRSF000429">
    <property type="entry name" value="Ac-CoA_Ac_transf"/>
    <property type="match status" value="1"/>
</dbReference>
<keyword evidence="3 5" id="KW-0012">Acyltransferase</keyword>
<sequence length="393" mass="41203">MQREVVIVSGVRTAIGDFGGSLKDFAPTQLGAIVAREAMARAEVSGEDVGHVVFGNVIHTEPKDMYLARVASIEAGVSQHAPAMTVNRLCGSGLQAVVSAAQSILLGDAEVAMAGGAESMSRAPYVMPGARWGTRMGESRLVDMMLGALHDPFANIHMGVTAENIAKKWGITREDQDRLAVESHQRAARAMAAGYFTDQIVPITLKSKKGDVAFTTDEHVRAEVSLEDMAKLRPVFEKDGTVTAGNASGLNDAAAALILMERAEAERRGAKPLARLVSYAHAGVDPNYMGIGPVPASRKALERAGLQVGDIDVVEANEAFAAQACAVTRDLGFDPAKVNPNGSGISLGHPIGATGALITVKALHELQRIGGRYALVTMCIGGGQGIAAVFERV</sequence>
<dbReference type="OrthoDB" id="6139495at2"/>
<organism evidence="8 9">
    <name type="scientific">Pandoraea anhela</name>
    <dbReference type="NCBI Taxonomy" id="2508295"/>
    <lineage>
        <taxon>Bacteria</taxon>
        <taxon>Pseudomonadati</taxon>
        <taxon>Pseudomonadota</taxon>
        <taxon>Betaproteobacteria</taxon>
        <taxon>Burkholderiales</taxon>
        <taxon>Burkholderiaceae</taxon>
        <taxon>Pandoraea</taxon>
    </lineage>
</organism>
<dbReference type="GO" id="GO:0006635">
    <property type="term" value="P:fatty acid beta-oxidation"/>
    <property type="evidence" value="ECO:0007669"/>
    <property type="project" value="TreeGrafter"/>
</dbReference>
<dbReference type="CDD" id="cd00751">
    <property type="entry name" value="thiolase"/>
    <property type="match status" value="1"/>
</dbReference>
<dbReference type="PANTHER" id="PTHR18919:SF107">
    <property type="entry name" value="ACETYL-COA ACETYLTRANSFERASE, CYTOSOLIC"/>
    <property type="match status" value="1"/>
</dbReference>
<feature type="active site" description="Acyl-thioester intermediate" evidence="4">
    <location>
        <position position="90"/>
    </location>
</feature>
<dbReference type="AlphaFoldDB" id="A0A5E4RWA7"/>
<dbReference type="NCBIfam" id="NF006552">
    <property type="entry name" value="PRK09051.1"/>
    <property type="match status" value="1"/>
</dbReference>
<accession>A0A5E4RWA7</accession>
<comment type="similarity">
    <text evidence="1 5">Belongs to the thiolase-like superfamily. Thiolase family.</text>
</comment>
<dbReference type="InterPro" id="IPR020617">
    <property type="entry name" value="Thiolase_C"/>
</dbReference>
<dbReference type="GO" id="GO:0003985">
    <property type="term" value="F:acetyl-CoA C-acetyltransferase activity"/>
    <property type="evidence" value="ECO:0007669"/>
    <property type="project" value="UniProtKB-EC"/>
</dbReference>
<proteinExistence type="inferred from homology"/>
<dbReference type="PROSITE" id="PS00099">
    <property type="entry name" value="THIOLASE_3"/>
    <property type="match status" value="1"/>
</dbReference>
<evidence type="ECO:0000313" key="9">
    <source>
        <dbReference type="Proteomes" id="UP000406256"/>
    </source>
</evidence>
<dbReference type="NCBIfam" id="NF042999">
    <property type="entry name" value="bketothiol_BktB"/>
    <property type="match status" value="1"/>
</dbReference>
<feature type="domain" description="Thiolase C-terminal" evidence="7">
    <location>
        <begin position="271"/>
        <end position="392"/>
    </location>
</feature>
<dbReference type="Pfam" id="PF02803">
    <property type="entry name" value="Thiolase_C"/>
    <property type="match status" value="1"/>
</dbReference>
<dbReference type="InterPro" id="IPR016039">
    <property type="entry name" value="Thiolase-like"/>
</dbReference>
<dbReference type="NCBIfam" id="TIGR01930">
    <property type="entry name" value="AcCoA-C-Actrans"/>
    <property type="match status" value="1"/>
</dbReference>
<keyword evidence="9" id="KW-1185">Reference proteome</keyword>
<dbReference type="Proteomes" id="UP000406256">
    <property type="component" value="Unassembled WGS sequence"/>
</dbReference>
<evidence type="ECO:0000256" key="2">
    <source>
        <dbReference type="ARBA" id="ARBA00022679"/>
    </source>
</evidence>
<dbReference type="Gene3D" id="3.40.47.10">
    <property type="match status" value="1"/>
</dbReference>
<dbReference type="FunFam" id="3.40.47.10:FF:000010">
    <property type="entry name" value="Acetyl-CoA acetyltransferase (Thiolase)"/>
    <property type="match status" value="1"/>
</dbReference>
<evidence type="ECO:0000256" key="5">
    <source>
        <dbReference type="RuleBase" id="RU003557"/>
    </source>
</evidence>
<keyword evidence="2 5" id="KW-0808">Transferase</keyword>
<evidence type="ECO:0000256" key="4">
    <source>
        <dbReference type="PIRSR" id="PIRSR000429-1"/>
    </source>
</evidence>
<feature type="active site" description="Proton acceptor" evidence="4">
    <location>
        <position position="349"/>
    </location>
</feature>
<protein>
    <submittedName>
        <fullName evidence="8">Acetyl-CoA acetyltransferase</fullName>
        <ecNumber evidence="8">2.3.1.9</ecNumber>
    </submittedName>
</protein>
<dbReference type="PROSITE" id="PS00098">
    <property type="entry name" value="THIOLASE_1"/>
    <property type="match status" value="1"/>
</dbReference>